<name>A0AA47KND5_9GAMM</name>
<geneLocation type="plasmid" evidence="1 2">
    <name>unnamed</name>
</geneLocation>
<dbReference type="GO" id="GO:0005737">
    <property type="term" value="C:cytoplasm"/>
    <property type="evidence" value="ECO:0007669"/>
    <property type="project" value="TreeGrafter"/>
</dbReference>
<evidence type="ECO:0000313" key="1">
    <source>
        <dbReference type="EMBL" id="WBA10033.1"/>
    </source>
</evidence>
<dbReference type="Pfam" id="PF00300">
    <property type="entry name" value="His_Phos_1"/>
    <property type="match status" value="1"/>
</dbReference>
<reference evidence="1" key="1">
    <citation type="submission" date="2022-09" db="EMBL/GenBank/DDBJ databases">
        <authorList>
            <person name="Li Z.-J."/>
        </authorList>
    </citation>
    <scope>NUCLEOTIDE SEQUENCE</scope>
    <source>
        <strain evidence="1">TGB11</strain>
        <plasmid evidence="1">unnamed</plasmid>
    </source>
</reference>
<evidence type="ECO:0000313" key="2">
    <source>
        <dbReference type="Proteomes" id="UP001164748"/>
    </source>
</evidence>
<dbReference type="RefSeq" id="WP_269580086.1">
    <property type="nucleotide sequence ID" value="NZ_CP114589.1"/>
</dbReference>
<dbReference type="Gene3D" id="3.40.50.1240">
    <property type="entry name" value="Phosphoglycerate mutase-like"/>
    <property type="match status" value="1"/>
</dbReference>
<protein>
    <submittedName>
        <fullName evidence="1">Phosphoglycerate mutase family protein</fullName>
    </submittedName>
</protein>
<keyword evidence="1" id="KW-0614">Plasmid</keyword>
<dbReference type="GO" id="GO:0016791">
    <property type="term" value="F:phosphatase activity"/>
    <property type="evidence" value="ECO:0007669"/>
    <property type="project" value="TreeGrafter"/>
</dbReference>
<dbReference type="SMART" id="SM00855">
    <property type="entry name" value="PGAM"/>
    <property type="match status" value="1"/>
</dbReference>
<organism evidence="1 2">
    <name type="scientific">Salinivibrio kushneri</name>
    <dbReference type="NCBI Taxonomy" id="1908198"/>
    <lineage>
        <taxon>Bacteria</taxon>
        <taxon>Pseudomonadati</taxon>
        <taxon>Pseudomonadota</taxon>
        <taxon>Gammaproteobacteria</taxon>
        <taxon>Vibrionales</taxon>
        <taxon>Vibrionaceae</taxon>
        <taxon>Salinivibrio</taxon>
    </lineage>
</organism>
<dbReference type="InterPro" id="IPR029033">
    <property type="entry name" value="His_PPase_superfam"/>
</dbReference>
<dbReference type="InterPro" id="IPR050275">
    <property type="entry name" value="PGM_Phosphatase"/>
</dbReference>
<gene>
    <name evidence="1" type="ORF">N8M53_14565</name>
</gene>
<dbReference type="EMBL" id="CP114589">
    <property type="protein sequence ID" value="WBA10033.1"/>
    <property type="molecule type" value="Genomic_DNA"/>
</dbReference>
<dbReference type="AlphaFoldDB" id="A0AA47KND5"/>
<dbReference type="PANTHER" id="PTHR48100">
    <property type="entry name" value="BROAD-SPECIFICITY PHOSPHATASE YOR283W-RELATED"/>
    <property type="match status" value="1"/>
</dbReference>
<sequence length="179" mass="20549">MKVVFVRHGKTDYSLADARQMSQLEKDYAPLQRACIPAIQSLAHHPSLQHADIILSSPYTRALQTAEILNRQLQKELFVEHDLREWQADVKGSYIPLSERDRRWVEYRELFASGNEVTNAGYESATALYRRVTSVLDSYQAYSTIVVVAHFNVIEAIVGYREQGIEYGEVIEVDYQPNL</sequence>
<dbReference type="CDD" id="cd07067">
    <property type="entry name" value="HP_PGM_like"/>
    <property type="match status" value="1"/>
</dbReference>
<dbReference type="Proteomes" id="UP001164748">
    <property type="component" value="Plasmid unnamed"/>
</dbReference>
<proteinExistence type="predicted"/>
<dbReference type="InterPro" id="IPR013078">
    <property type="entry name" value="His_Pase_superF_clade-1"/>
</dbReference>
<dbReference type="PANTHER" id="PTHR48100:SF59">
    <property type="entry name" value="ADENOSYLCOBALAMIN_ALPHA-RIBAZOLE PHOSPHATASE"/>
    <property type="match status" value="1"/>
</dbReference>
<dbReference type="SUPFAM" id="SSF53254">
    <property type="entry name" value="Phosphoglycerate mutase-like"/>
    <property type="match status" value="1"/>
</dbReference>
<accession>A0AA47KND5</accession>